<dbReference type="AlphaFoldDB" id="A0A5R9DX55"/>
<dbReference type="OrthoDB" id="4325779at2"/>
<dbReference type="RefSeq" id="WP_138058252.1">
    <property type="nucleotide sequence ID" value="NZ_VAWE01000002.1"/>
</dbReference>
<evidence type="ECO:0000313" key="2">
    <source>
        <dbReference type="Proteomes" id="UP000305921"/>
    </source>
</evidence>
<dbReference type="EMBL" id="VAWE01000002">
    <property type="protein sequence ID" value="TLQ39442.1"/>
    <property type="molecule type" value="Genomic_DNA"/>
</dbReference>
<evidence type="ECO:0000313" key="1">
    <source>
        <dbReference type="EMBL" id="TLQ39442.1"/>
    </source>
</evidence>
<keyword evidence="2" id="KW-1185">Reference proteome</keyword>
<dbReference type="Proteomes" id="UP000305921">
    <property type="component" value="Unassembled WGS sequence"/>
</dbReference>
<accession>A0A5R9DX55</accession>
<organism evidence="1 2">
    <name type="scientific">Streptomyces marianii</name>
    <dbReference type="NCBI Taxonomy" id="1817406"/>
    <lineage>
        <taxon>Bacteria</taxon>
        <taxon>Bacillati</taxon>
        <taxon>Actinomycetota</taxon>
        <taxon>Actinomycetes</taxon>
        <taxon>Kitasatosporales</taxon>
        <taxon>Streptomycetaceae</taxon>
        <taxon>Streptomyces</taxon>
    </lineage>
</organism>
<proteinExistence type="predicted"/>
<reference evidence="1 2" key="1">
    <citation type="submission" date="2019-05" db="EMBL/GenBank/DDBJ databases">
        <title>Streptomyces marianii sp. nov., a novel marine actinomycete from southern coast of India.</title>
        <authorList>
            <person name="Iniyan A.M."/>
            <person name="Wink J."/>
            <person name="Ramprasad E."/>
            <person name="Ramana C.V."/>
            <person name="Bunk B."/>
            <person name="Sproer C."/>
            <person name="Joseph F.-J.R.S."/>
            <person name="Vincent S.G.P."/>
        </authorList>
    </citation>
    <scope>NUCLEOTIDE SEQUENCE [LARGE SCALE GENOMIC DNA]</scope>
    <source>
        <strain evidence="1 2">ICN19</strain>
    </source>
</reference>
<comment type="caution">
    <text evidence="1">The sequence shown here is derived from an EMBL/GenBank/DDBJ whole genome shotgun (WGS) entry which is preliminary data.</text>
</comment>
<sequence>MIVFAALALFALGYAAGRLRPWGHFGGWVEDLLLPRDHGRWLGSRVREWALFAALAVTRPRVALKVWRKRKSP</sequence>
<gene>
    <name evidence="1" type="ORF">FEF34_39395</name>
</gene>
<name>A0A5R9DX55_9ACTN</name>
<protein>
    <submittedName>
        <fullName evidence="1">Uncharacterized protein</fullName>
    </submittedName>
</protein>